<dbReference type="EMBL" id="CP045484">
    <property type="protein sequence ID" value="QGR17720.1"/>
    <property type="molecule type" value="Genomic_DNA"/>
</dbReference>
<dbReference type="InterPro" id="IPR036868">
    <property type="entry name" value="TusA-like_sf"/>
</dbReference>
<keyword evidence="4" id="KW-1185">Reference proteome</keyword>
<evidence type="ECO:0000313" key="3">
    <source>
        <dbReference type="EMBL" id="QGR17720.1"/>
    </source>
</evidence>
<dbReference type="RefSeq" id="WP_156015188.1">
    <property type="nucleotide sequence ID" value="NZ_CP045484.1"/>
</dbReference>
<evidence type="ECO:0000313" key="5">
    <source>
        <dbReference type="Proteomes" id="UP000582213"/>
    </source>
</evidence>
<dbReference type="GO" id="GO:0016740">
    <property type="term" value="F:transferase activity"/>
    <property type="evidence" value="ECO:0007669"/>
    <property type="project" value="UniProtKB-KW"/>
</dbReference>
<dbReference type="EMBL" id="JACHFY010000004">
    <property type="protein sequence ID" value="MBB5253404.1"/>
    <property type="molecule type" value="Genomic_DNA"/>
</dbReference>
<reference evidence="3 4" key="1">
    <citation type="submission" date="2019-10" db="EMBL/GenBank/DDBJ databases">
        <title>Genome Sequences from Six Type Strain Members of the Archaeal Family Sulfolobaceae: Acidianus ambivalens, Acidianus infernus, Metallosphaera prunae, Stygiolobus azoricus, Sulfolobus metallicus, and Sulfurisphaera ohwakuensis.</title>
        <authorList>
            <person name="Counts J.A."/>
            <person name="Kelly R.M."/>
        </authorList>
    </citation>
    <scope>NUCLEOTIDE SEQUENCE [LARGE SCALE GENOMIC DNA]</scope>
    <source>
        <strain evidence="3 4">TA-1</strain>
    </source>
</reference>
<dbReference type="CDD" id="cd00291">
    <property type="entry name" value="SirA_YedF_YeeD"/>
    <property type="match status" value="1"/>
</dbReference>
<organism evidence="3 4">
    <name type="scientific">Sulfurisphaera ohwakuensis</name>
    <dbReference type="NCBI Taxonomy" id="69656"/>
    <lineage>
        <taxon>Archaea</taxon>
        <taxon>Thermoproteota</taxon>
        <taxon>Thermoprotei</taxon>
        <taxon>Sulfolobales</taxon>
        <taxon>Sulfolobaceae</taxon>
        <taxon>Sulfurisphaera</taxon>
    </lineage>
</organism>
<feature type="domain" description="UPF0033" evidence="1">
    <location>
        <begin position="14"/>
        <end position="38"/>
    </location>
</feature>
<dbReference type="Proteomes" id="UP000427373">
    <property type="component" value="Chromosome"/>
</dbReference>
<keyword evidence="2" id="KW-0808">Transferase</keyword>
<evidence type="ECO:0000313" key="2">
    <source>
        <dbReference type="EMBL" id="MBB5253404.1"/>
    </source>
</evidence>
<name>A0A650CIS6_SULOH</name>
<dbReference type="OrthoDB" id="45650at2157"/>
<dbReference type="PANTHER" id="PTHR33279">
    <property type="entry name" value="SULFUR CARRIER PROTEIN YEDF-RELATED"/>
    <property type="match status" value="1"/>
</dbReference>
<dbReference type="AlphaFoldDB" id="A0A650CIS6"/>
<gene>
    <name evidence="3" type="ORF">D1869_11445</name>
    <name evidence="2" type="ORF">HNQ62_001165</name>
</gene>
<dbReference type="Proteomes" id="UP000582213">
    <property type="component" value="Unassembled WGS sequence"/>
</dbReference>
<dbReference type="PROSITE" id="PS01148">
    <property type="entry name" value="UPF0033"/>
    <property type="match status" value="1"/>
</dbReference>
<protein>
    <submittedName>
        <fullName evidence="3">DUF2249 domain-containing protein</fullName>
    </submittedName>
    <submittedName>
        <fullName evidence="2">TusA-related sulfurtransferase</fullName>
    </submittedName>
</protein>
<dbReference type="InterPro" id="IPR001455">
    <property type="entry name" value="TusA-like"/>
</dbReference>
<dbReference type="Pfam" id="PF01206">
    <property type="entry name" value="TusA"/>
    <property type="match status" value="1"/>
</dbReference>
<sequence length="82" mass="9338">MSDKVKSTKPDVTLDLRGEPCPEPQIEIVKMLNHMKEGQVLEILSDDEPAELSIPIICESRGYPCEIERQGNSFRIRILKTK</sequence>
<evidence type="ECO:0000313" key="4">
    <source>
        <dbReference type="Proteomes" id="UP000427373"/>
    </source>
</evidence>
<evidence type="ECO:0000259" key="1">
    <source>
        <dbReference type="PROSITE" id="PS01148"/>
    </source>
</evidence>
<reference evidence="2 5" key="2">
    <citation type="submission" date="2020-08" db="EMBL/GenBank/DDBJ databases">
        <title>Genomic Encyclopedia of Type Strains, Phase IV (KMG-IV): sequencing the most valuable type-strain genomes for metagenomic binning, comparative biology and taxonomic classification.</title>
        <authorList>
            <person name="Goeker M."/>
        </authorList>
    </citation>
    <scope>NUCLEOTIDE SEQUENCE [LARGE SCALE GENOMIC DNA]</scope>
    <source>
        <strain evidence="2 5">DSM 12421</strain>
    </source>
</reference>
<proteinExistence type="predicted"/>
<dbReference type="Gene3D" id="3.30.110.40">
    <property type="entry name" value="TusA-like domain"/>
    <property type="match status" value="1"/>
</dbReference>
<dbReference type="SUPFAM" id="SSF64307">
    <property type="entry name" value="SirA-like"/>
    <property type="match status" value="1"/>
</dbReference>
<dbReference type="PANTHER" id="PTHR33279:SF18">
    <property type="entry name" value="SULFUR CARRIER PROTEIN MJ0990-RELATED"/>
    <property type="match status" value="1"/>
</dbReference>
<dbReference type="GeneID" id="42801866"/>
<dbReference type="KEGG" id="soh:D1869_11445"/>
<accession>A0A650CIS6</accession>